<dbReference type="EMBL" id="LVVM01001723">
    <property type="protein sequence ID" value="OJA17957.1"/>
    <property type="molecule type" value="Genomic_DNA"/>
</dbReference>
<dbReference type="OrthoDB" id="5584477at2759"/>
<gene>
    <name evidence="1" type="ORF">AZE42_12712</name>
</gene>
<accession>A0A1J8QAE1</accession>
<comment type="caution">
    <text evidence="1">The sequence shown here is derived from an EMBL/GenBank/DDBJ whole genome shotgun (WGS) entry which is preliminary data.</text>
</comment>
<reference evidence="1 2" key="1">
    <citation type="submission" date="2016-03" db="EMBL/GenBank/DDBJ databases">
        <title>Comparative genomics of the ectomycorrhizal sister species Rhizopogon vinicolor and Rhizopogon vesiculosus (Basidiomycota: Boletales) reveals a divergence of the mating type B locus.</title>
        <authorList>
            <person name="Mujic A.B."/>
            <person name="Kuo A."/>
            <person name="Tritt A."/>
            <person name="Lipzen A."/>
            <person name="Chen C."/>
            <person name="Johnson J."/>
            <person name="Sharma A."/>
            <person name="Barry K."/>
            <person name="Grigoriev I.V."/>
            <person name="Spatafora J.W."/>
        </authorList>
    </citation>
    <scope>NUCLEOTIDE SEQUENCE [LARGE SCALE GENOMIC DNA]</scope>
    <source>
        <strain evidence="1 2">AM-OR11-056</strain>
    </source>
</reference>
<protein>
    <submittedName>
        <fullName evidence="1">Uncharacterized protein</fullName>
    </submittedName>
</protein>
<name>A0A1J8QAE1_9AGAM</name>
<sequence>MADNAYLLEMTKATADNREAAEVVHGAHESQSTEVETNKEGRPIDLKFNFDSPDCTTHYGLRGRATNIFPVESVALSQLAKKCLGRNNTNWLPNSIG</sequence>
<proteinExistence type="predicted"/>
<dbReference type="AlphaFoldDB" id="A0A1J8QAE1"/>
<dbReference type="Proteomes" id="UP000183567">
    <property type="component" value="Unassembled WGS sequence"/>
</dbReference>
<evidence type="ECO:0000313" key="1">
    <source>
        <dbReference type="EMBL" id="OJA17957.1"/>
    </source>
</evidence>
<organism evidence="1 2">
    <name type="scientific">Rhizopogon vesiculosus</name>
    <dbReference type="NCBI Taxonomy" id="180088"/>
    <lineage>
        <taxon>Eukaryota</taxon>
        <taxon>Fungi</taxon>
        <taxon>Dikarya</taxon>
        <taxon>Basidiomycota</taxon>
        <taxon>Agaricomycotina</taxon>
        <taxon>Agaricomycetes</taxon>
        <taxon>Agaricomycetidae</taxon>
        <taxon>Boletales</taxon>
        <taxon>Suillineae</taxon>
        <taxon>Rhizopogonaceae</taxon>
        <taxon>Rhizopogon</taxon>
    </lineage>
</organism>
<keyword evidence="2" id="KW-1185">Reference proteome</keyword>
<evidence type="ECO:0000313" key="2">
    <source>
        <dbReference type="Proteomes" id="UP000183567"/>
    </source>
</evidence>